<keyword evidence="3" id="KW-1185">Reference proteome</keyword>
<name>H0QLI1_ARTG1</name>
<dbReference type="STRING" id="1077972.ARGLB_047_00320"/>
<keyword evidence="1" id="KW-1133">Transmembrane helix</keyword>
<sequence length="211" mass="21458">MKIFKSAAEASGRKQIVSRTDALFLMVASAAAAVATTALTVSGIVASSAGQVTLTLPVATPRQTASGLSLGATGEYTALDATIPVLPSGPAALLGWAEALNQTGILAVLALIFLLAYRLRSEILFTPGSAWLVGAGGTVLAVTGTVGQILDSLARSWLADLIGADGHAPGESYIFSLDFNVGPLVLGIALILVAGVFQLGRRLQKDTEGLV</sequence>
<dbReference type="RefSeq" id="WP_003801196.1">
    <property type="nucleotide sequence ID" value="NZ_BAEG01000047.1"/>
</dbReference>
<reference evidence="2 3" key="1">
    <citation type="submission" date="2011-12" db="EMBL/GenBank/DDBJ databases">
        <title>Whole genome shotgun sequence of Arthrobacter globiformis NBRC 12137.</title>
        <authorList>
            <person name="Miyazawa S."/>
            <person name="Hosoyama A."/>
            <person name="Tsuchikane K."/>
            <person name="Katsumata H."/>
            <person name="Yamazaki S."/>
            <person name="Fujita N."/>
        </authorList>
    </citation>
    <scope>NUCLEOTIDE SEQUENCE [LARGE SCALE GENOMIC DNA]</scope>
    <source>
        <strain evidence="2 3">NBRC 12137</strain>
    </source>
</reference>
<feature type="transmembrane region" description="Helical" evidence="1">
    <location>
        <begin position="129"/>
        <end position="150"/>
    </location>
</feature>
<comment type="caution">
    <text evidence="2">The sequence shown here is derived from an EMBL/GenBank/DDBJ whole genome shotgun (WGS) entry which is preliminary data.</text>
</comment>
<dbReference type="AlphaFoldDB" id="H0QLI1"/>
<feature type="transmembrane region" description="Helical" evidence="1">
    <location>
        <begin position="181"/>
        <end position="200"/>
    </location>
</feature>
<evidence type="ECO:0000313" key="2">
    <source>
        <dbReference type="EMBL" id="GAB13682.1"/>
    </source>
</evidence>
<organism evidence="2 3">
    <name type="scientific">Arthrobacter globiformis (strain ATCC 8010 / DSM 20124 / JCM 1332 / NBRC 12137 / NCIMB 8907 / NRRL B-2979 / 168)</name>
    <dbReference type="NCBI Taxonomy" id="1077972"/>
    <lineage>
        <taxon>Bacteria</taxon>
        <taxon>Bacillati</taxon>
        <taxon>Actinomycetota</taxon>
        <taxon>Actinomycetes</taxon>
        <taxon>Micrococcales</taxon>
        <taxon>Micrococcaceae</taxon>
        <taxon>Arthrobacter</taxon>
    </lineage>
</organism>
<evidence type="ECO:0008006" key="4">
    <source>
        <dbReference type="Google" id="ProtNLM"/>
    </source>
</evidence>
<feature type="transmembrane region" description="Helical" evidence="1">
    <location>
        <begin position="99"/>
        <end position="117"/>
    </location>
</feature>
<dbReference type="EMBL" id="BAEG01000047">
    <property type="protein sequence ID" value="GAB13682.1"/>
    <property type="molecule type" value="Genomic_DNA"/>
</dbReference>
<accession>H0QLI1</accession>
<gene>
    <name evidence="2" type="ORF">ARGLB_047_00320</name>
</gene>
<evidence type="ECO:0000313" key="3">
    <source>
        <dbReference type="Proteomes" id="UP000003828"/>
    </source>
</evidence>
<evidence type="ECO:0000256" key="1">
    <source>
        <dbReference type="SAM" id="Phobius"/>
    </source>
</evidence>
<feature type="transmembrane region" description="Helical" evidence="1">
    <location>
        <begin position="21"/>
        <end position="46"/>
    </location>
</feature>
<proteinExistence type="predicted"/>
<protein>
    <recommendedName>
        <fullName evidence="4">DUF2975 domain-containing protein</fullName>
    </recommendedName>
</protein>
<dbReference type="OrthoDB" id="5148898at2"/>
<keyword evidence="1" id="KW-0472">Membrane</keyword>
<dbReference type="Proteomes" id="UP000003828">
    <property type="component" value="Unassembled WGS sequence"/>
</dbReference>
<keyword evidence="1" id="KW-0812">Transmembrane</keyword>